<dbReference type="InterPro" id="IPR032805">
    <property type="entry name" value="Wax_synthase_dom"/>
</dbReference>
<feature type="transmembrane region" description="Helical" evidence="8">
    <location>
        <begin position="12"/>
        <end position="31"/>
    </location>
</feature>
<evidence type="ECO:0000256" key="6">
    <source>
        <dbReference type="ARBA" id="ARBA00023136"/>
    </source>
</evidence>
<evidence type="ECO:0000256" key="4">
    <source>
        <dbReference type="ARBA" id="ARBA00022692"/>
    </source>
</evidence>
<evidence type="ECO:0000256" key="7">
    <source>
        <dbReference type="SAM" id="MobiDB-lite"/>
    </source>
</evidence>
<comment type="subcellular location">
    <subcellularLocation>
        <location evidence="1">Membrane</location>
        <topology evidence="1">Multi-pass membrane protein</topology>
    </subcellularLocation>
</comment>
<evidence type="ECO:0000256" key="3">
    <source>
        <dbReference type="ARBA" id="ARBA00022679"/>
    </source>
</evidence>
<organism evidence="10 11">
    <name type="scientific">Coniochaeta hoffmannii</name>
    <dbReference type="NCBI Taxonomy" id="91930"/>
    <lineage>
        <taxon>Eukaryota</taxon>
        <taxon>Fungi</taxon>
        <taxon>Dikarya</taxon>
        <taxon>Ascomycota</taxon>
        <taxon>Pezizomycotina</taxon>
        <taxon>Sordariomycetes</taxon>
        <taxon>Sordariomycetidae</taxon>
        <taxon>Coniochaetales</taxon>
        <taxon>Coniochaetaceae</taxon>
        <taxon>Coniochaeta</taxon>
    </lineage>
</organism>
<dbReference type="PANTHER" id="PTHR31595">
    <property type="entry name" value="LONG-CHAIN-ALCOHOL O-FATTY-ACYLTRANSFERASE 3-RELATED"/>
    <property type="match status" value="1"/>
</dbReference>
<protein>
    <recommendedName>
        <fullName evidence="9">Wax synthase domain-containing protein</fullName>
    </recommendedName>
</protein>
<sequence>MSTTPWPLATHPVAILTFLVCHCAVMLGFTFPDSLLRPALLPLQPLVASLLFKTEAMGDWGTATRTLISSVIIFMPLQYLDLVLLSGWSFAAQGPTTLWNGDRMGTTAAHGASTNGHRAGPKHPAPSHSSVWSRFRFGLVTTLSFGHLDTPYEARNSPHFSAKDESYVPSRSAYLLRTFVIFLASALLVDFSFAVHGIEGAAIPISMAQVPLFSRLREVTAQEAIERAVIVALAWLNCYCLVQACYSFLGVVLVGLGIYDVKDFRPAMGDVCRGYTIRKFWGESWHQFLRPIVLHPASFIAEHLHLPGRGNIRRYAEAVLPFLISGLLHRLVDIPLGVPWAESGAFRFFAMQPVGILIEEAVQEVWRRLSNEDGKPRHPAVWKRLVGFAWWGLWMVWSLPVWMYPHIIRQGESPVLIRGLPWSVAEKILGLER</sequence>
<comment type="caution">
    <text evidence="10">The sequence shown here is derived from an EMBL/GenBank/DDBJ whole genome shotgun (WGS) entry which is preliminary data.</text>
</comment>
<evidence type="ECO:0000256" key="1">
    <source>
        <dbReference type="ARBA" id="ARBA00004141"/>
    </source>
</evidence>
<evidence type="ECO:0000256" key="2">
    <source>
        <dbReference type="ARBA" id="ARBA00007282"/>
    </source>
</evidence>
<evidence type="ECO:0000256" key="8">
    <source>
        <dbReference type="SAM" id="Phobius"/>
    </source>
</evidence>
<evidence type="ECO:0000256" key="5">
    <source>
        <dbReference type="ARBA" id="ARBA00022989"/>
    </source>
</evidence>
<dbReference type="AlphaFoldDB" id="A0AA38VZ53"/>
<dbReference type="GO" id="GO:0008374">
    <property type="term" value="F:O-acyltransferase activity"/>
    <property type="evidence" value="ECO:0007669"/>
    <property type="project" value="InterPro"/>
</dbReference>
<feature type="transmembrane region" description="Helical" evidence="8">
    <location>
        <begin position="385"/>
        <end position="404"/>
    </location>
</feature>
<dbReference type="GO" id="GO:0016020">
    <property type="term" value="C:membrane"/>
    <property type="evidence" value="ECO:0007669"/>
    <property type="project" value="UniProtKB-SubCell"/>
</dbReference>
<accession>A0AA38VZ53</accession>
<dbReference type="EMBL" id="JANBVN010000034">
    <property type="protein sequence ID" value="KAJ9160519.1"/>
    <property type="molecule type" value="Genomic_DNA"/>
</dbReference>
<feature type="region of interest" description="Disordered" evidence="7">
    <location>
        <begin position="109"/>
        <end position="129"/>
    </location>
</feature>
<dbReference type="InterPro" id="IPR044851">
    <property type="entry name" value="Wax_synthase"/>
</dbReference>
<dbReference type="Proteomes" id="UP001174691">
    <property type="component" value="Unassembled WGS sequence"/>
</dbReference>
<dbReference type="Pfam" id="PF13813">
    <property type="entry name" value="MBOAT_2"/>
    <property type="match status" value="1"/>
</dbReference>
<feature type="domain" description="Wax synthase" evidence="9">
    <location>
        <begin position="265"/>
        <end position="350"/>
    </location>
</feature>
<keyword evidence="11" id="KW-1185">Reference proteome</keyword>
<proteinExistence type="inferred from homology"/>
<reference evidence="10" key="1">
    <citation type="submission" date="2022-07" db="EMBL/GenBank/DDBJ databases">
        <title>Fungi with potential for degradation of polypropylene.</title>
        <authorList>
            <person name="Gostincar C."/>
        </authorList>
    </citation>
    <scope>NUCLEOTIDE SEQUENCE</scope>
    <source>
        <strain evidence="10">EXF-13287</strain>
    </source>
</reference>
<keyword evidence="4 8" id="KW-0812">Transmembrane</keyword>
<comment type="similarity">
    <text evidence="2">Belongs to the wax synthase family.</text>
</comment>
<evidence type="ECO:0000313" key="11">
    <source>
        <dbReference type="Proteomes" id="UP001174691"/>
    </source>
</evidence>
<name>A0AA38VZ53_9PEZI</name>
<keyword evidence="3" id="KW-0808">Transferase</keyword>
<dbReference type="PANTHER" id="PTHR31595:SF27">
    <property type="entry name" value="WAX SYNTHASE DOMAIN-CONTAINING PROTEIN-RELATED"/>
    <property type="match status" value="1"/>
</dbReference>
<keyword evidence="6 8" id="KW-0472">Membrane</keyword>
<keyword evidence="5 8" id="KW-1133">Transmembrane helix</keyword>
<feature type="transmembrane region" description="Helical" evidence="8">
    <location>
        <begin position="228"/>
        <end position="259"/>
    </location>
</feature>
<evidence type="ECO:0000313" key="10">
    <source>
        <dbReference type="EMBL" id="KAJ9160519.1"/>
    </source>
</evidence>
<feature type="transmembrane region" description="Helical" evidence="8">
    <location>
        <begin position="179"/>
        <end position="208"/>
    </location>
</feature>
<gene>
    <name evidence="10" type="ORF">NKR19_g3190</name>
</gene>
<evidence type="ECO:0000259" key="9">
    <source>
        <dbReference type="Pfam" id="PF13813"/>
    </source>
</evidence>
<dbReference type="GO" id="GO:0006629">
    <property type="term" value="P:lipid metabolic process"/>
    <property type="evidence" value="ECO:0007669"/>
    <property type="project" value="InterPro"/>
</dbReference>